<gene>
    <name evidence="5" type="ORF">LSTR_LSTR008725</name>
</gene>
<proteinExistence type="inferred from homology"/>
<dbReference type="AlphaFoldDB" id="A0A482XSL5"/>
<evidence type="ECO:0000256" key="1">
    <source>
        <dbReference type="ARBA" id="ARBA00004613"/>
    </source>
</evidence>
<evidence type="ECO:0000256" key="4">
    <source>
        <dbReference type="SAM" id="SignalP"/>
    </source>
</evidence>
<dbReference type="PANTHER" id="PTHR10009">
    <property type="entry name" value="PROTEIN YELLOW-RELATED"/>
    <property type="match status" value="1"/>
</dbReference>
<name>A0A482XSL5_LAOST</name>
<comment type="similarity">
    <text evidence="2">Belongs to the major royal jelly protein family.</text>
</comment>
<dbReference type="Proteomes" id="UP000291343">
    <property type="component" value="Unassembled WGS sequence"/>
</dbReference>
<dbReference type="SMR" id="A0A482XSL5"/>
<dbReference type="Gene3D" id="2.120.10.30">
    <property type="entry name" value="TolB, C-terminal domain"/>
    <property type="match status" value="1"/>
</dbReference>
<keyword evidence="3" id="KW-0964">Secreted</keyword>
<evidence type="ECO:0000256" key="2">
    <source>
        <dbReference type="ARBA" id="ARBA00009127"/>
    </source>
</evidence>
<evidence type="ECO:0008006" key="7">
    <source>
        <dbReference type="Google" id="ProtNLM"/>
    </source>
</evidence>
<feature type="signal peptide" evidence="4">
    <location>
        <begin position="1"/>
        <end position="23"/>
    </location>
</feature>
<dbReference type="SUPFAM" id="SSF101898">
    <property type="entry name" value="NHL repeat"/>
    <property type="match status" value="1"/>
</dbReference>
<dbReference type="PANTHER" id="PTHR10009:SF8">
    <property type="entry name" value="IP19120P"/>
    <property type="match status" value="1"/>
</dbReference>
<evidence type="ECO:0000256" key="3">
    <source>
        <dbReference type="ARBA" id="ARBA00022525"/>
    </source>
</evidence>
<dbReference type="InterPro" id="IPR011042">
    <property type="entry name" value="6-blade_b-propeller_TolB-like"/>
</dbReference>
<dbReference type="Pfam" id="PF03022">
    <property type="entry name" value="MRJP"/>
    <property type="match status" value="1"/>
</dbReference>
<keyword evidence="6" id="KW-1185">Reference proteome</keyword>
<feature type="chain" id="PRO_5019741231" description="Bee-milk protein" evidence="4">
    <location>
        <begin position="24"/>
        <end position="377"/>
    </location>
</feature>
<reference evidence="5 6" key="1">
    <citation type="journal article" date="2017" name="Gigascience">
        <title>Genome sequence of the small brown planthopper, Laodelphax striatellus.</title>
        <authorList>
            <person name="Zhu J."/>
            <person name="Jiang F."/>
            <person name="Wang X."/>
            <person name="Yang P."/>
            <person name="Bao Y."/>
            <person name="Zhao W."/>
            <person name="Wang W."/>
            <person name="Lu H."/>
            <person name="Wang Q."/>
            <person name="Cui N."/>
            <person name="Li J."/>
            <person name="Chen X."/>
            <person name="Luo L."/>
            <person name="Yu J."/>
            <person name="Kang L."/>
            <person name="Cui F."/>
        </authorList>
    </citation>
    <scope>NUCLEOTIDE SEQUENCE [LARGE SCALE GENOMIC DNA]</scope>
    <source>
        <strain evidence="5">Lst14</strain>
    </source>
</reference>
<evidence type="ECO:0000313" key="5">
    <source>
        <dbReference type="EMBL" id="RZF47921.1"/>
    </source>
</evidence>
<comment type="caution">
    <text evidence="5">The sequence shown here is derived from an EMBL/GenBank/DDBJ whole genome shotgun (WGS) entry which is preliminary data.</text>
</comment>
<protein>
    <recommendedName>
        <fullName evidence="7">Bee-milk protein</fullName>
    </recommendedName>
</protein>
<dbReference type="STRING" id="195883.A0A482XSL5"/>
<dbReference type="GO" id="GO:0005576">
    <property type="term" value="C:extracellular region"/>
    <property type="evidence" value="ECO:0007669"/>
    <property type="project" value="UniProtKB-SubCell"/>
</dbReference>
<dbReference type="EMBL" id="QKKF02002906">
    <property type="protein sequence ID" value="RZF47921.1"/>
    <property type="molecule type" value="Genomic_DNA"/>
</dbReference>
<dbReference type="OrthoDB" id="6583604at2759"/>
<dbReference type="InParanoid" id="A0A482XSL5"/>
<keyword evidence="4" id="KW-0732">Signal</keyword>
<comment type="subcellular location">
    <subcellularLocation>
        <location evidence="1">Secreted</location>
    </subcellularLocation>
</comment>
<accession>A0A482XSL5</accession>
<dbReference type="FunCoup" id="A0A482XSL5">
    <property type="interactions" value="46"/>
</dbReference>
<evidence type="ECO:0000313" key="6">
    <source>
        <dbReference type="Proteomes" id="UP000291343"/>
    </source>
</evidence>
<dbReference type="InterPro" id="IPR017996">
    <property type="entry name" value="MRJP/yellow-related"/>
</dbReference>
<sequence>MRKSTLVAGCLLVTVALLQRTAGLLPSLLQPLQWFGAAFCWPSPDTHALYKRTGQFNPRNCIATRLQISKDEAFLVLPRYKCGVPATLVKTCLKQKCCQARLEPFPCWKMQEEDSCDTLTNAVDLCLDIHDTLWVLDIGIVNTLEQPVRKSNPRVLGFNTKTGEVIRVVDLNGLTTPTSRLQYLVVDFTPDGRCFLYISDAAAKAIIVYDMAADKGFRVVLPKLVTAGCNSKRDVLYLALARKCDGNTVLYFTYLSVQRMFSIDTQYLQCADPQAKVDDCGPKPGRIVILGTDNGAAIFFRYEGLGDVYRWDANTCFHTNNFVAVHRTCESCLLATHVAADYRRDKMRLLESNFPDYLKGCVGCGAYQTITTIEGGY</sequence>
<organism evidence="5 6">
    <name type="scientific">Laodelphax striatellus</name>
    <name type="common">Small brown planthopper</name>
    <name type="synonym">Delphax striatella</name>
    <dbReference type="NCBI Taxonomy" id="195883"/>
    <lineage>
        <taxon>Eukaryota</taxon>
        <taxon>Metazoa</taxon>
        <taxon>Ecdysozoa</taxon>
        <taxon>Arthropoda</taxon>
        <taxon>Hexapoda</taxon>
        <taxon>Insecta</taxon>
        <taxon>Pterygota</taxon>
        <taxon>Neoptera</taxon>
        <taxon>Paraneoptera</taxon>
        <taxon>Hemiptera</taxon>
        <taxon>Auchenorrhyncha</taxon>
        <taxon>Fulgoroidea</taxon>
        <taxon>Delphacidae</taxon>
        <taxon>Criomorphinae</taxon>
        <taxon>Laodelphax</taxon>
    </lineage>
</organism>